<accession>A0AAV2FSI7</accession>
<dbReference type="Proteomes" id="UP001497516">
    <property type="component" value="Chromosome 7"/>
</dbReference>
<protein>
    <submittedName>
        <fullName evidence="1">Uncharacterized protein</fullName>
    </submittedName>
</protein>
<keyword evidence="2" id="KW-1185">Reference proteome</keyword>
<evidence type="ECO:0000313" key="2">
    <source>
        <dbReference type="Proteomes" id="UP001497516"/>
    </source>
</evidence>
<dbReference type="AlphaFoldDB" id="A0AAV2FSI7"/>
<evidence type="ECO:0000313" key="1">
    <source>
        <dbReference type="EMBL" id="CAL1401328.1"/>
    </source>
</evidence>
<reference evidence="1 2" key="1">
    <citation type="submission" date="2024-04" db="EMBL/GenBank/DDBJ databases">
        <authorList>
            <person name="Fracassetti M."/>
        </authorList>
    </citation>
    <scope>NUCLEOTIDE SEQUENCE [LARGE SCALE GENOMIC DNA]</scope>
</reference>
<organism evidence="1 2">
    <name type="scientific">Linum trigynum</name>
    <dbReference type="NCBI Taxonomy" id="586398"/>
    <lineage>
        <taxon>Eukaryota</taxon>
        <taxon>Viridiplantae</taxon>
        <taxon>Streptophyta</taxon>
        <taxon>Embryophyta</taxon>
        <taxon>Tracheophyta</taxon>
        <taxon>Spermatophyta</taxon>
        <taxon>Magnoliopsida</taxon>
        <taxon>eudicotyledons</taxon>
        <taxon>Gunneridae</taxon>
        <taxon>Pentapetalae</taxon>
        <taxon>rosids</taxon>
        <taxon>fabids</taxon>
        <taxon>Malpighiales</taxon>
        <taxon>Linaceae</taxon>
        <taxon>Linum</taxon>
    </lineage>
</organism>
<sequence>MIPRPRRTTNLLYLRQQRRWTMKMGKLRRRAAALPTSPSYSSISRLFCRPDENSKRASRAGDGAEQQLLRIWSTLTI</sequence>
<proteinExistence type="predicted"/>
<gene>
    <name evidence="1" type="ORF">LTRI10_LOCUS41391</name>
</gene>
<dbReference type="EMBL" id="OZ034820">
    <property type="protein sequence ID" value="CAL1401328.1"/>
    <property type="molecule type" value="Genomic_DNA"/>
</dbReference>
<name>A0AAV2FSI7_9ROSI</name>